<evidence type="ECO:0000313" key="7">
    <source>
        <dbReference type="EMBL" id="MBJ3763431.1"/>
    </source>
</evidence>
<dbReference type="RefSeq" id="WP_198916601.1">
    <property type="nucleotide sequence ID" value="NZ_JAEKPD010000010.1"/>
</dbReference>
<dbReference type="Pfam" id="PF13441">
    <property type="entry name" value="Gly-zipper_YMGG"/>
    <property type="match status" value="1"/>
</dbReference>
<dbReference type="InterPro" id="IPR036737">
    <property type="entry name" value="OmpA-like_sf"/>
</dbReference>
<dbReference type="InterPro" id="IPR050330">
    <property type="entry name" value="Bact_OuterMem_StrucFunc"/>
</dbReference>
<dbReference type="CDD" id="cd07185">
    <property type="entry name" value="OmpA_C-like"/>
    <property type="match status" value="1"/>
</dbReference>
<dbReference type="InterPro" id="IPR006690">
    <property type="entry name" value="OMPA-like_CS"/>
</dbReference>
<dbReference type="Gene3D" id="3.30.1330.60">
    <property type="entry name" value="OmpA-like domain"/>
    <property type="match status" value="1"/>
</dbReference>
<evidence type="ECO:0000256" key="5">
    <source>
        <dbReference type="SAM" id="SignalP"/>
    </source>
</evidence>
<organism evidence="7 8">
    <name type="scientific">Palleronia pontilimi</name>
    <dbReference type="NCBI Taxonomy" id="1964209"/>
    <lineage>
        <taxon>Bacteria</taxon>
        <taxon>Pseudomonadati</taxon>
        <taxon>Pseudomonadota</taxon>
        <taxon>Alphaproteobacteria</taxon>
        <taxon>Rhodobacterales</taxon>
        <taxon>Roseobacteraceae</taxon>
        <taxon>Palleronia</taxon>
    </lineage>
</organism>
<evidence type="ECO:0000259" key="6">
    <source>
        <dbReference type="PROSITE" id="PS51123"/>
    </source>
</evidence>
<feature type="signal peptide" evidence="5">
    <location>
        <begin position="1"/>
        <end position="19"/>
    </location>
</feature>
<dbReference type="PANTHER" id="PTHR30329:SF21">
    <property type="entry name" value="LIPOPROTEIN YIAD-RELATED"/>
    <property type="match status" value="1"/>
</dbReference>
<keyword evidence="3" id="KW-0998">Cell outer membrane</keyword>
<keyword evidence="8" id="KW-1185">Reference proteome</keyword>
<evidence type="ECO:0000256" key="2">
    <source>
        <dbReference type="ARBA" id="ARBA00023136"/>
    </source>
</evidence>
<evidence type="ECO:0000256" key="1">
    <source>
        <dbReference type="ARBA" id="ARBA00004442"/>
    </source>
</evidence>
<evidence type="ECO:0000256" key="4">
    <source>
        <dbReference type="PROSITE-ProRule" id="PRU00473"/>
    </source>
</evidence>
<reference evidence="7" key="1">
    <citation type="submission" date="2020-12" db="EMBL/GenBank/DDBJ databases">
        <title>Bacterial taxonomy.</title>
        <authorList>
            <person name="Pan X."/>
        </authorList>
    </citation>
    <scope>NUCLEOTIDE SEQUENCE</scope>
    <source>
        <strain evidence="7">KCTC 52957</strain>
    </source>
</reference>
<dbReference type="SUPFAM" id="SSF103088">
    <property type="entry name" value="OmpA-like"/>
    <property type="match status" value="1"/>
</dbReference>
<dbReference type="Pfam" id="PF00691">
    <property type="entry name" value="OmpA"/>
    <property type="match status" value="1"/>
</dbReference>
<dbReference type="PRINTS" id="PR01021">
    <property type="entry name" value="OMPADOMAIN"/>
</dbReference>
<dbReference type="PANTHER" id="PTHR30329">
    <property type="entry name" value="STATOR ELEMENT OF FLAGELLAR MOTOR COMPLEX"/>
    <property type="match status" value="1"/>
</dbReference>
<comment type="subcellular location">
    <subcellularLocation>
        <location evidence="1">Cell outer membrane</location>
    </subcellularLocation>
</comment>
<gene>
    <name evidence="7" type="ORF">ILP92_11805</name>
</gene>
<dbReference type="PRINTS" id="PR01023">
    <property type="entry name" value="NAFLGMOTY"/>
</dbReference>
<dbReference type="InterPro" id="IPR006664">
    <property type="entry name" value="OMP_bac"/>
</dbReference>
<keyword evidence="5" id="KW-0732">Signal</keyword>
<feature type="domain" description="OmpA-like" evidence="6">
    <location>
        <begin position="99"/>
        <end position="216"/>
    </location>
</feature>
<dbReference type="PROSITE" id="PS51257">
    <property type="entry name" value="PROKAR_LIPOPROTEIN"/>
    <property type="match status" value="1"/>
</dbReference>
<accession>A0A934ID36</accession>
<evidence type="ECO:0000256" key="3">
    <source>
        <dbReference type="ARBA" id="ARBA00023237"/>
    </source>
</evidence>
<feature type="chain" id="PRO_5037644350" evidence="5">
    <location>
        <begin position="20"/>
        <end position="217"/>
    </location>
</feature>
<dbReference type="PROSITE" id="PS51123">
    <property type="entry name" value="OMPA_2"/>
    <property type="match status" value="1"/>
</dbReference>
<dbReference type="EMBL" id="JAEKPD010000010">
    <property type="protein sequence ID" value="MBJ3763431.1"/>
    <property type="molecule type" value="Genomic_DNA"/>
</dbReference>
<dbReference type="PROSITE" id="PS01068">
    <property type="entry name" value="OMPA_1"/>
    <property type="match status" value="1"/>
</dbReference>
<name>A0A934ID36_9RHOB</name>
<dbReference type="Proteomes" id="UP000642488">
    <property type="component" value="Unassembled WGS sequence"/>
</dbReference>
<protein>
    <submittedName>
        <fullName evidence="7">OmpA family protein</fullName>
    </submittedName>
</protein>
<dbReference type="InterPro" id="IPR027367">
    <property type="entry name" value="Gly-zipper_YMGG"/>
</dbReference>
<comment type="caution">
    <text evidence="7">The sequence shown here is derived from an EMBL/GenBank/DDBJ whole genome shotgun (WGS) entry which is preliminary data.</text>
</comment>
<sequence>MSLLKTPLLLASASLLALGACVNQTTGERSNATTGALIGAGVGALAGATRESEDRLKNAAVGAVIGAGTGGVVGTFLDRQAADLRNGFANGEIDVINTGNELIVRMPQDILFATDSASVSGGLVGDLRVLAASLNRYPSSLVEVQGHTDNTGSAAYNQELSERRARAVTSILLQNGVASGRLSSVGYGESQPIASNATPDGRAQNRRVQIVIRPINQ</sequence>
<evidence type="ECO:0000313" key="8">
    <source>
        <dbReference type="Proteomes" id="UP000642488"/>
    </source>
</evidence>
<keyword evidence="2 4" id="KW-0472">Membrane</keyword>
<dbReference type="GO" id="GO:0009279">
    <property type="term" value="C:cell outer membrane"/>
    <property type="evidence" value="ECO:0007669"/>
    <property type="project" value="UniProtKB-SubCell"/>
</dbReference>
<dbReference type="InterPro" id="IPR006665">
    <property type="entry name" value="OmpA-like"/>
</dbReference>
<dbReference type="AlphaFoldDB" id="A0A934ID36"/>
<proteinExistence type="predicted"/>